<organism evidence="2 3">
    <name type="scientific">Rhizophagus irregularis</name>
    <dbReference type="NCBI Taxonomy" id="588596"/>
    <lineage>
        <taxon>Eukaryota</taxon>
        <taxon>Fungi</taxon>
        <taxon>Fungi incertae sedis</taxon>
        <taxon>Mucoromycota</taxon>
        <taxon>Glomeromycotina</taxon>
        <taxon>Glomeromycetes</taxon>
        <taxon>Glomerales</taxon>
        <taxon>Glomeraceae</taxon>
        <taxon>Rhizophagus</taxon>
    </lineage>
</organism>
<gene>
    <name evidence="2" type="ORF">RhiirA4_467236</name>
</gene>
<dbReference type="EMBL" id="LLXI01000903">
    <property type="protein sequence ID" value="PKY50653.1"/>
    <property type="molecule type" value="Genomic_DNA"/>
</dbReference>
<evidence type="ECO:0000256" key="1">
    <source>
        <dbReference type="SAM" id="MobiDB-lite"/>
    </source>
</evidence>
<evidence type="ECO:0000313" key="2">
    <source>
        <dbReference type="EMBL" id="PKY50653.1"/>
    </source>
</evidence>
<dbReference type="AlphaFoldDB" id="A0A2I1GVI9"/>
<dbReference type="Proteomes" id="UP000234323">
    <property type="component" value="Unassembled WGS sequence"/>
</dbReference>
<comment type="caution">
    <text evidence="2">The sequence shown here is derived from an EMBL/GenBank/DDBJ whole genome shotgun (WGS) entry which is preliminary data.</text>
</comment>
<evidence type="ECO:0000313" key="3">
    <source>
        <dbReference type="Proteomes" id="UP000234323"/>
    </source>
</evidence>
<proteinExistence type="predicted"/>
<feature type="region of interest" description="Disordered" evidence="1">
    <location>
        <begin position="1"/>
        <end position="34"/>
    </location>
</feature>
<sequence>MSKPVENDQQQIDSQTMEDLCSKTPPPPPPGMATTKAMMIPPTLPPVMMATTAMNSGTTRCFNFRK</sequence>
<feature type="compositionally biased region" description="Polar residues" evidence="1">
    <location>
        <begin position="7"/>
        <end position="17"/>
    </location>
</feature>
<protein>
    <submittedName>
        <fullName evidence="2">Uncharacterized protein</fullName>
    </submittedName>
</protein>
<accession>A0A2I1GVI9</accession>
<name>A0A2I1GVI9_9GLOM</name>
<keyword evidence="3" id="KW-1185">Reference proteome</keyword>
<reference evidence="2 3" key="1">
    <citation type="submission" date="2015-10" db="EMBL/GenBank/DDBJ databases">
        <title>Genome analyses suggest a sexual origin of heterokaryosis in a supposedly ancient asexual fungus.</title>
        <authorList>
            <person name="Ropars J."/>
            <person name="Sedzielewska K."/>
            <person name="Noel J."/>
            <person name="Charron P."/>
            <person name="Farinelli L."/>
            <person name="Marton T."/>
            <person name="Kruger M."/>
            <person name="Pelin A."/>
            <person name="Brachmann A."/>
            <person name="Corradi N."/>
        </authorList>
    </citation>
    <scope>NUCLEOTIDE SEQUENCE [LARGE SCALE GENOMIC DNA]</scope>
    <source>
        <strain evidence="2 3">A4</strain>
    </source>
</reference>